<protein>
    <submittedName>
        <fullName evidence="4">Metallophosphoesterase</fullName>
    </submittedName>
</protein>
<proteinExistence type="predicted"/>
<evidence type="ECO:0000313" key="4">
    <source>
        <dbReference type="EMBL" id="KKI98250.1"/>
    </source>
</evidence>
<feature type="compositionally biased region" description="Low complexity" evidence="2">
    <location>
        <begin position="20"/>
        <end position="32"/>
    </location>
</feature>
<evidence type="ECO:0000256" key="1">
    <source>
        <dbReference type="ARBA" id="ARBA00022729"/>
    </source>
</evidence>
<dbReference type="GO" id="GO:0003993">
    <property type="term" value="F:acid phosphatase activity"/>
    <property type="evidence" value="ECO:0007669"/>
    <property type="project" value="InterPro"/>
</dbReference>
<dbReference type="PANTHER" id="PTHR22953:SF153">
    <property type="entry name" value="PURPLE ACID PHOSPHATASE"/>
    <property type="match status" value="1"/>
</dbReference>
<dbReference type="InterPro" id="IPR039331">
    <property type="entry name" value="PAPs-like"/>
</dbReference>
<feature type="region of interest" description="Disordered" evidence="2">
    <location>
        <begin position="1"/>
        <end position="48"/>
    </location>
</feature>
<keyword evidence="5" id="KW-1185">Reference proteome</keyword>
<dbReference type="Gene3D" id="3.60.21.10">
    <property type="match status" value="1"/>
</dbReference>
<dbReference type="STRING" id="317619.GCA_000332315_02912"/>
<dbReference type="EMBL" id="AJTX02000010">
    <property type="protein sequence ID" value="KKI98250.1"/>
    <property type="molecule type" value="Genomic_DNA"/>
</dbReference>
<gene>
    <name evidence="4" type="ORF">PROH_20160</name>
</gene>
<dbReference type="InterPro" id="IPR029052">
    <property type="entry name" value="Metallo-depent_PP-like"/>
</dbReference>
<dbReference type="Proteomes" id="UP000034681">
    <property type="component" value="Unassembled WGS sequence"/>
</dbReference>
<evidence type="ECO:0000259" key="3">
    <source>
        <dbReference type="Pfam" id="PF00149"/>
    </source>
</evidence>
<evidence type="ECO:0000256" key="2">
    <source>
        <dbReference type="SAM" id="MobiDB-lite"/>
    </source>
</evidence>
<name>A0A0M2PNR0_PROHO</name>
<organism evidence="4 5">
    <name type="scientific">Prochlorothrix hollandica PCC 9006 = CALU 1027</name>
    <dbReference type="NCBI Taxonomy" id="317619"/>
    <lineage>
        <taxon>Bacteria</taxon>
        <taxon>Bacillati</taxon>
        <taxon>Cyanobacteriota</taxon>
        <taxon>Cyanophyceae</taxon>
        <taxon>Prochlorotrichales</taxon>
        <taxon>Prochlorotrichaceae</taxon>
        <taxon>Prochlorothrix</taxon>
    </lineage>
</organism>
<evidence type="ECO:0000313" key="5">
    <source>
        <dbReference type="Proteomes" id="UP000034681"/>
    </source>
</evidence>
<dbReference type="AlphaFoldDB" id="A0A0M2PNR0"/>
<dbReference type="InterPro" id="IPR004843">
    <property type="entry name" value="Calcineurin-like_PHP"/>
</dbReference>
<dbReference type="PANTHER" id="PTHR22953">
    <property type="entry name" value="ACID PHOSPHATASE RELATED"/>
    <property type="match status" value="1"/>
</dbReference>
<reference evidence="4" key="1">
    <citation type="submission" date="2012-04" db="EMBL/GenBank/DDBJ databases">
        <authorList>
            <person name="Borisov I.G."/>
            <person name="Ivanikova N.V."/>
            <person name="Pinevich A.V."/>
        </authorList>
    </citation>
    <scope>NUCLEOTIDE SEQUENCE</scope>
    <source>
        <strain evidence="4">CALU 1027</strain>
    </source>
</reference>
<comment type="caution">
    <text evidence="4">The sequence shown here is derived from an EMBL/GenBank/DDBJ whole genome shotgun (WGS) entry which is preliminary data.</text>
</comment>
<sequence length="392" mass="42028">MGLGACATDPIAQESAGIDTPPLSSPTIAATPSPDPTPSPPPSPLPPATAAIVARLGTPPFNPPKGDLRFAVISDLNQAYGSTTYDPEVAETVALLPYWQPDLVLGGGDMVAGQSLSLSVAEIQAMWAAFDRIVAAPLRQGGIPFGFTLGNHDGSGAPNGSGGYTFQRDRDLAAQYWRDPRHDPGITWVDRGQFPFYYTFTQGQAFFLVWDGSTSEIPPAQLAWVKTALQSPAAQSAASRILVSHLPLYAVAAGRNKPGEVMTQADDLRAMLEQFHVNTYVSGHHHAYYPGQRGTLDLLHAGLIGSGPRALIDQPNPSPKTLTLVDLDYGTGQTTYTTYNAETWQTIALASLPRFLLGHNGRVRRRDLEASDLTPAEENLCEQRLGSDRCEP</sequence>
<dbReference type="Pfam" id="PF00149">
    <property type="entry name" value="Metallophos"/>
    <property type="match status" value="1"/>
</dbReference>
<keyword evidence="1" id="KW-0732">Signal</keyword>
<feature type="compositionally biased region" description="Pro residues" evidence="2">
    <location>
        <begin position="33"/>
        <end position="47"/>
    </location>
</feature>
<dbReference type="eggNOG" id="COG1409">
    <property type="taxonomic scope" value="Bacteria"/>
</dbReference>
<feature type="domain" description="Calcineurin-like phosphoesterase" evidence="3">
    <location>
        <begin position="68"/>
        <end position="288"/>
    </location>
</feature>
<accession>A0A0M2PNR0</accession>
<dbReference type="SUPFAM" id="SSF56300">
    <property type="entry name" value="Metallo-dependent phosphatases"/>
    <property type="match status" value="1"/>
</dbReference>